<dbReference type="InterPro" id="IPR052035">
    <property type="entry name" value="ZnF_BED_domain_contain"/>
</dbReference>
<keyword evidence="3" id="KW-0863">Zinc-finger</keyword>
<dbReference type="InterPro" id="IPR012337">
    <property type="entry name" value="RNaseH-like_sf"/>
</dbReference>
<proteinExistence type="predicted"/>
<feature type="region of interest" description="Disordered" evidence="6">
    <location>
        <begin position="105"/>
        <end position="131"/>
    </location>
</feature>
<evidence type="ECO:0000256" key="6">
    <source>
        <dbReference type="SAM" id="MobiDB-lite"/>
    </source>
</evidence>
<evidence type="ECO:0000256" key="2">
    <source>
        <dbReference type="ARBA" id="ARBA00022723"/>
    </source>
</evidence>
<organism evidence="8 9">
    <name type="scientific">Meganyctiphanes norvegica</name>
    <name type="common">Northern krill</name>
    <name type="synonym">Thysanopoda norvegica</name>
    <dbReference type="NCBI Taxonomy" id="48144"/>
    <lineage>
        <taxon>Eukaryota</taxon>
        <taxon>Metazoa</taxon>
        <taxon>Ecdysozoa</taxon>
        <taxon>Arthropoda</taxon>
        <taxon>Crustacea</taxon>
        <taxon>Multicrustacea</taxon>
        <taxon>Malacostraca</taxon>
        <taxon>Eumalacostraca</taxon>
        <taxon>Eucarida</taxon>
        <taxon>Euphausiacea</taxon>
        <taxon>Euphausiidae</taxon>
        <taxon>Meganyctiphanes</taxon>
    </lineage>
</organism>
<dbReference type="PANTHER" id="PTHR46481:SF10">
    <property type="entry name" value="ZINC FINGER BED DOMAIN-CONTAINING PROTEIN 39"/>
    <property type="match status" value="1"/>
</dbReference>
<dbReference type="EMBL" id="CAXKWB010012992">
    <property type="protein sequence ID" value="CAL4106212.1"/>
    <property type="molecule type" value="Genomic_DNA"/>
</dbReference>
<keyword evidence="9" id="KW-1185">Reference proteome</keyword>
<keyword evidence="4" id="KW-0862">Zinc</keyword>
<evidence type="ECO:0000313" key="8">
    <source>
        <dbReference type="EMBL" id="CAL4106212.1"/>
    </source>
</evidence>
<dbReference type="Pfam" id="PF05699">
    <property type="entry name" value="Dimer_Tnp_hAT"/>
    <property type="match status" value="1"/>
</dbReference>
<gene>
    <name evidence="8" type="ORF">MNOR_LOCUS18283</name>
</gene>
<dbReference type="InterPro" id="IPR008906">
    <property type="entry name" value="HATC_C_dom"/>
</dbReference>
<feature type="domain" description="HAT C-terminal dimerisation" evidence="7">
    <location>
        <begin position="185"/>
        <end position="265"/>
    </location>
</feature>
<dbReference type="Proteomes" id="UP001497623">
    <property type="component" value="Unassembled WGS sequence"/>
</dbReference>
<name>A0AAV2R237_MEGNR</name>
<sequence length="275" mass="31025">RMSEQYANSSEIIPQIKKLKLYVTNSFTKGKLSGLGTTLDALSKSLDTRLEIYLQNPNCILGTFCYPRYKYEAFKNESNGSARSPESIELLVIEKYIKYEDEMRNRQPGGIAGDGPEGENDSAINVTSQSEEADFGGFPDTSFDFDSWAHAQLFSRDRTSQSGSSTAATSSQQPNTLTRLAIQNELAKYKICDNLDREGDPFTWWKEHKALFPLLSVLAEKYLSCPPSSVESECLFSEAGLVYSPHRSRLRADTGEKLIFLNFNLRLLPKLEYKY</sequence>
<dbReference type="AlphaFoldDB" id="A0AAV2R237"/>
<evidence type="ECO:0000256" key="5">
    <source>
        <dbReference type="ARBA" id="ARBA00023242"/>
    </source>
</evidence>
<dbReference type="GO" id="GO:0046983">
    <property type="term" value="F:protein dimerization activity"/>
    <property type="evidence" value="ECO:0007669"/>
    <property type="project" value="InterPro"/>
</dbReference>
<keyword evidence="2" id="KW-0479">Metal-binding</keyword>
<evidence type="ECO:0000256" key="3">
    <source>
        <dbReference type="ARBA" id="ARBA00022771"/>
    </source>
</evidence>
<dbReference type="SUPFAM" id="SSF53098">
    <property type="entry name" value="Ribonuclease H-like"/>
    <property type="match status" value="1"/>
</dbReference>
<evidence type="ECO:0000313" key="9">
    <source>
        <dbReference type="Proteomes" id="UP001497623"/>
    </source>
</evidence>
<accession>A0AAV2R237</accession>
<dbReference type="GO" id="GO:0005634">
    <property type="term" value="C:nucleus"/>
    <property type="evidence" value="ECO:0007669"/>
    <property type="project" value="UniProtKB-SubCell"/>
</dbReference>
<keyword evidence="5" id="KW-0539">Nucleus</keyword>
<reference evidence="8 9" key="1">
    <citation type="submission" date="2024-05" db="EMBL/GenBank/DDBJ databases">
        <authorList>
            <person name="Wallberg A."/>
        </authorList>
    </citation>
    <scope>NUCLEOTIDE SEQUENCE [LARGE SCALE GENOMIC DNA]</scope>
</reference>
<protein>
    <recommendedName>
        <fullName evidence="7">HAT C-terminal dimerisation domain-containing protein</fullName>
    </recommendedName>
</protein>
<evidence type="ECO:0000259" key="7">
    <source>
        <dbReference type="Pfam" id="PF05699"/>
    </source>
</evidence>
<evidence type="ECO:0000256" key="4">
    <source>
        <dbReference type="ARBA" id="ARBA00022833"/>
    </source>
</evidence>
<comment type="subcellular location">
    <subcellularLocation>
        <location evidence="1">Nucleus</location>
    </subcellularLocation>
</comment>
<dbReference type="PANTHER" id="PTHR46481">
    <property type="entry name" value="ZINC FINGER BED DOMAIN-CONTAINING PROTEIN 4"/>
    <property type="match status" value="1"/>
</dbReference>
<feature type="non-terminal residue" evidence="8">
    <location>
        <position position="1"/>
    </location>
</feature>
<evidence type="ECO:0000256" key="1">
    <source>
        <dbReference type="ARBA" id="ARBA00004123"/>
    </source>
</evidence>
<comment type="caution">
    <text evidence="8">The sequence shown here is derived from an EMBL/GenBank/DDBJ whole genome shotgun (WGS) entry which is preliminary data.</text>
</comment>
<dbReference type="GO" id="GO:0008270">
    <property type="term" value="F:zinc ion binding"/>
    <property type="evidence" value="ECO:0007669"/>
    <property type="project" value="UniProtKB-KW"/>
</dbReference>